<sequence>MATIPLQLAQRRLDTGSVVSYPGGSPLGAAMQGFGDELTAVAERYRQRKEQQEAFDAEILRRQFDGQIAQAENDATQNAPADGAGLHDTMYGQVDPRTGQVVKPGLYDTLFDGILPKVPESQRANFSKQKEILRAAGSARMATRQQARRDEYEQAEWSKVDNFYTGSIAQSDPNDTAAFEAIRQSGHDLIAKIGNPAARQAAEAAWRSNTAKALVQAMIAQDPKRTAEMLSAGPVGGRTKDDTVESVGGPPASGSGVLASRDALSGGLPPDERPVRGNSVEPDGKTVWAAGPWIADLSPDAVQDLGQKAQAATAANLVDARINISLAYQNAPEALMYTGNYSGETPGPEAFTAVYGVEDGGRQFQDFNRTFDVGRQAFGMRIKPNAAIEAEVLDARPKPNSATPEQDQARYEIISSAALQVLYARWTDAGDFVRKVFPNVDAAWNKVTRPDSESWNRRGEPDSYDPGAYSNAMAASVAAQKQLGIENIRPLPLAVVQNIVEASNDKDVPRADKDAILRDLSAGAPNPTVRAALSQQLADAGLPQLAQSAPITPAAEPTAAQETGASLPTEPSGKDQSVLGQAAADFGDYVTGGFDALGRIPHDIGIFLEDLRRDPLDAVVALSNSVPNPASGAPAASVAALKSLSQALTKGLITIRTSGVGKLAKPLEEFAAKRSDAASELVAEGQSIARAVDTKYLAAKQAALRLRAGPKPDKAELAEIVDSIARDPSGVTYAGATFGKAASKNYRKTFLDAHPNLEGAVVVHHAAERQVLKRYPGLVTEEEMHSLQNLRGIPKELDDLLHKVVFRFEWDEFYRLNPSTNRQQMIDYASYIDKKYGYLFNPPVGE</sequence>
<dbReference type="Proteomes" id="UP001549204">
    <property type="component" value="Unassembled WGS sequence"/>
</dbReference>
<reference evidence="2 3" key="1">
    <citation type="submission" date="2024-06" db="EMBL/GenBank/DDBJ databases">
        <title>Genomic Encyclopedia of Type Strains, Phase IV (KMG-IV): sequencing the most valuable type-strain genomes for metagenomic binning, comparative biology and taxonomic classification.</title>
        <authorList>
            <person name="Goeker M."/>
        </authorList>
    </citation>
    <scope>NUCLEOTIDE SEQUENCE [LARGE SCALE GENOMIC DNA]</scope>
    <source>
        <strain evidence="2 3">DSM 100022</strain>
    </source>
</reference>
<name>A0ABV2GH99_9HYPH</name>
<evidence type="ECO:0000313" key="3">
    <source>
        <dbReference type="Proteomes" id="UP001549204"/>
    </source>
</evidence>
<evidence type="ECO:0000313" key="2">
    <source>
        <dbReference type="EMBL" id="MET3577662.1"/>
    </source>
</evidence>
<gene>
    <name evidence="2" type="ORF">ABID19_000677</name>
</gene>
<protein>
    <submittedName>
        <fullName evidence="2">Uncharacterized protein</fullName>
    </submittedName>
</protein>
<proteinExistence type="predicted"/>
<evidence type="ECO:0000256" key="1">
    <source>
        <dbReference type="SAM" id="MobiDB-lite"/>
    </source>
</evidence>
<organism evidence="2 3">
    <name type="scientific">Mesorhizobium robiniae</name>
    <dbReference type="NCBI Taxonomy" id="559315"/>
    <lineage>
        <taxon>Bacteria</taxon>
        <taxon>Pseudomonadati</taxon>
        <taxon>Pseudomonadota</taxon>
        <taxon>Alphaproteobacteria</taxon>
        <taxon>Hyphomicrobiales</taxon>
        <taxon>Phyllobacteriaceae</taxon>
        <taxon>Mesorhizobium</taxon>
    </lineage>
</organism>
<feature type="compositionally biased region" description="Low complexity" evidence="1">
    <location>
        <begin position="246"/>
        <end position="260"/>
    </location>
</feature>
<dbReference type="EMBL" id="JBEPMC010000001">
    <property type="protein sequence ID" value="MET3577662.1"/>
    <property type="molecule type" value="Genomic_DNA"/>
</dbReference>
<keyword evidence="3" id="KW-1185">Reference proteome</keyword>
<dbReference type="RefSeq" id="WP_354487969.1">
    <property type="nucleotide sequence ID" value="NZ_JBEPMC010000001.1"/>
</dbReference>
<comment type="caution">
    <text evidence="2">The sequence shown here is derived from an EMBL/GenBank/DDBJ whole genome shotgun (WGS) entry which is preliminary data.</text>
</comment>
<feature type="region of interest" description="Disordered" evidence="1">
    <location>
        <begin position="231"/>
        <end position="279"/>
    </location>
</feature>
<feature type="region of interest" description="Disordered" evidence="1">
    <location>
        <begin position="552"/>
        <end position="576"/>
    </location>
</feature>
<accession>A0ABV2GH99</accession>
<feature type="compositionally biased region" description="Low complexity" evidence="1">
    <location>
        <begin position="552"/>
        <end position="565"/>
    </location>
</feature>